<dbReference type="OrthoDB" id="9804819at2"/>
<evidence type="ECO:0000259" key="5">
    <source>
        <dbReference type="PROSITE" id="PS50893"/>
    </source>
</evidence>
<protein>
    <submittedName>
        <fullName evidence="6">ABC-type multidrug transport system, ATPase component</fullName>
    </submittedName>
</protein>
<gene>
    <name evidence="6" type="ORF">CSING_11840</name>
</gene>
<dbReference type="KEGG" id="csx:CSING_11840"/>
<evidence type="ECO:0000313" key="7">
    <source>
        <dbReference type="Proteomes" id="UP000031890"/>
    </source>
</evidence>
<dbReference type="RefSeq" id="WP_042532444.1">
    <property type="nucleotide sequence ID" value="NZ_CP010827.1"/>
</dbReference>
<keyword evidence="3" id="KW-0547">Nucleotide-binding</keyword>
<reference evidence="6 7" key="1">
    <citation type="journal article" date="2015" name="Genome Announc.">
        <title>Complete Genome Sequence and Annotation of Corynebacterium singulare DSM 44357, Isolated from a Human Semen Specimen.</title>
        <authorList>
            <person name="Merten M."/>
            <person name="Brinkrolf K."/>
            <person name="Albersmeier A."/>
            <person name="Kutter Y."/>
            <person name="Ruckert C."/>
            <person name="Tauch A."/>
        </authorList>
    </citation>
    <scope>NUCLEOTIDE SEQUENCE [LARGE SCALE GENOMIC DNA]</scope>
    <source>
        <strain evidence="6">IBS B52218</strain>
    </source>
</reference>
<dbReference type="Pfam" id="PF00005">
    <property type="entry name" value="ABC_tran"/>
    <property type="match status" value="1"/>
</dbReference>
<proteinExistence type="inferred from homology"/>
<dbReference type="PANTHER" id="PTHR43335">
    <property type="entry name" value="ABC TRANSPORTER, ATP-BINDING PROTEIN"/>
    <property type="match status" value="1"/>
</dbReference>
<dbReference type="InterPro" id="IPR027417">
    <property type="entry name" value="P-loop_NTPase"/>
</dbReference>
<dbReference type="PROSITE" id="PS50893">
    <property type="entry name" value="ABC_TRANSPORTER_2"/>
    <property type="match status" value="1"/>
</dbReference>
<dbReference type="InterPro" id="IPR003593">
    <property type="entry name" value="AAA+_ATPase"/>
</dbReference>
<evidence type="ECO:0000256" key="2">
    <source>
        <dbReference type="ARBA" id="ARBA00022448"/>
    </source>
</evidence>
<keyword evidence="2" id="KW-0813">Transport</keyword>
<evidence type="ECO:0000313" key="6">
    <source>
        <dbReference type="EMBL" id="AJI79863.1"/>
    </source>
</evidence>
<organism evidence="6 7">
    <name type="scientific">Corynebacterium singulare</name>
    <dbReference type="NCBI Taxonomy" id="161899"/>
    <lineage>
        <taxon>Bacteria</taxon>
        <taxon>Bacillati</taxon>
        <taxon>Actinomycetota</taxon>
        <taxon>Actinomycetes</taxon>
        <taxon>Mycobacteriales</taxon>
        <taxon>Corynebacteriaceae</taxon>
        <taxon>Corynebacterium</taxon>
    </lineage>
</organism>
<dbReference type="SUPFAM" id="SSF52540">
    <property type="entry name" value="P-loop containing nucleoside triphosphate hydrolases"/>
    <property type="match status" value="1"/>
</dbReference>
<evidence type="ECO:0000256" key="3">
    <source>
        <dbReference type="ARBA" id="ARBA00022741"/>
    </source>
</evidence>
<dbReference type="HOGENOM" id="CLU_000604_1_2_11"/>
<dbReference type="CDD" id="cd03268">
    <property type="entry name" value="ABC_BcrA_bacitracin_resist"/>
    <property type="match status" value="1"/>
</dbReference>
<accession>A0A0B6EYI5</accession>
<dbReference type="InterPro" id="IPR003439">
    <property type="entry name" value="ABC_transporter-like_ATP-bd"/>
</dbReference>
<dbReference type="EMBL" id="CP010827">
    <property type="protein sequence ID" value="AJI79863.1"/>
    <property type="molecule type" value="Genomic_DNA"/>
</dbReference>
<comment type="similarity">
    <text evidence="1">Belongs to the ABC transporter superfamily.</text>
</comment>
<dbReference type="STRING" id="161899.CSING_11840"/>
<dbReference type="Proteomes" id="UP000031890">
    <property type="component" value="Chromosome"/>
</dbReference>
<dbReference type="PANTHER" id="PTHR43335:SF4">
    <property type="entry name" value="ABC TRANSPORTER, ATP-BINDING PROTEIN"/>
    <property type="match status" value="1"/>
</dbReference>
<keyword evidence="4" id="KW-0067">ATP-binding</keyword>
<dbReference type="GO" id="GO:0005524">
    <property type="term" value="F:ATP binding"/>
    <property type="evidence" value="ECO:0007669"/>
    <property type="project" value="UniProtKB-KW"/>
</dbReference>
<dbReference type="Gene3D" id="3.40.50.300">
    <property type="entry name" value="P-loop containing nucleotide triphosphate hydrolases"/>
    <property type="match status" value="1"/>
</dbReference>
<dbReference type="AlphaFoldDB" id="A0A0B6EYI5"/>
<dbReference type="SMART" id="SM00382">
    <property type="entry name" value="AAA"/>
    <property type="match status" value="1"/>
</dbReference>
<sequence>MIEVAGLTKQYKSVRAVDDLTFQVQPGQVTGFLGPNGAGKSTTMRMILGLDRPTAGTALVHGKPYRELKHPLREVGALLDAKAVHANRSAANHLKWMAQSNGIPTSRVDEVLGLVGLSDVAGKKAGGFSLGMGQRLGLAAALLGDPGVLILDEPVNGLDPEGIRWVRSLVRALAAEGRTVLISSHLLSEMAQTADHLVVIGRGRLMANQRTYDFVKENSTASVIVRSEHLCEFGSVLREAGVFFTTSVDEENRPTLVIPEQTTDYVGQLAYSTGVPLTELTLHRASLEEAFMAMTNDVVQYQAQPGGAQTAAGRGAGINAEGAQH</sequence>
<feature type="domain" description="ABC transporter" evidence="5">
    <location>
        <begin position="2"/>
        <end position="227"/>
    </location>
</feature>
<evidence type="ECO:0000256" key="4">
    <source>
        <dbReference type="ARBA" id="ARBA00022840"/>
    </source>
</evidence>
<name>A0A0B6EYI5_9CORY</name>
<dbReference type="GO" id="GO:0016887">
    <property type="term" value="F:ATP hydrolysis activity"/>
    <property type="evidence" value="ECO:0007669"/>
    <property type="project" value="InterPro"/>
</dbReference>
<evidence type="ECO:0000256" key="1">
    <source>
        <dbReference type="ARBA" id="ARBA00005417"/>
    </source>
</evidence>